<protein>
    <submittedName>
        <fullName evidence="6">Low-density lipoprotein receptor-related protein 12</fullName>
    </submittedName>
</protein>
<dbReference type="Proteomes" id="UP000001075">
    <property type="component" value="Unassembled WGS sequence"/>
</dbReference>
<reference evidence="7" key="1">
    <citation type="journal article" date="2011" name="Nat. Biotechnol.">
        <title>The genomic sequence of the Chinese hamster ovary (CHO)-K1 cell line.</title>
        <authorList>
            <person name="Xu X."/>
            <person name="Nagarajan H."/>
            <person name="Lewis N.E."/>
            <person name="Pan S."/>
            <person name="Cai Z."/>
            <person name="Liu X."/>
            <person name="Chen W."/>
            <person name="Xie M."/>
            <person name="Wang W."/>
            <person name="Hammond S."/>
            <person name="Andersen M.R."/>
            <person name="Neff N."/>
            <person name="Passarelli B."/>
            <person name="Koh W."/>
            <person name="Fan H.C."/>
            <person name="Wang J."/>
            <person name="Gui Y."/>
            <person name="Lee K.H."/>
            <person name="Betenbaugh M.J."/>
            <person name="Quake S.R."/>
            <person name="Famili I."/>
            <person name="Palsson B.O."/>
            <person name="Wang J."/>
        </authorList>
    </citation>
    <scope>NUCLEOTIDE SEQUENCE [LARGE SCALE GENOMIC DNA]</scope>
    <source>
        <strain evidence="7">CHO K1 cell line</strain>
    </source>
</reference>
<keyword evidence="1" id="KW-0677">Repeat</keyword>
<dbReference type="InterPro" id="IPR000859">
    <property type="entry name" value="CUB_dom"/>
</dbReference>
<dbReference type="PaxDb" id="10029-XP_007621726.1"/>
<accession>G3HVF8</accession>
<keyword evidence="3" id="KW-0325">Glycoprotein</keyword>
<evidence type="ECO:0000313" key="7">
    <source>
        <dbReference type="Proteomes" id="UP000001075"/>
    </source>
</evidence>
<dbReference type="EMBL" id="JH000774">
    <property type="protein sequence ID" value="EGW06358.1"/>
    <property type="molecule type" value="Genomic_DNA"/>
</dbReference>
<evidence type="ECO:0000256" key="2">
    <source>
        <dbReference type="ARBA" id="ARBA00023157"/>
    </source>
</evidence>
<dbReference type="InParanoid" id="G3HVF8"/>
<sequence length="85" mass="10075">MPNFQDFDIQGSRRCTLDWLTIETYKNIESYRACGSTVPPPFISSRDHVWIRFHSDDSVSRKGFRLAYFSGVFLKRKMPNHILWC</sequence>
<evidence type="ECO:0000256" key="4">
    <source>
        <dbReference type="PROSITE-ProRule" id="PRU00059"/>
    </source>
</evidence>
<comment type="caution">
    <text evidence="4">Lacks conserved residue(s) required for the propagation of feature annotation.</text>
</comment>
<keyword evidence="2" id="KW-1015">Disulfide bond</keyword>
<dbReference type="Gene3D" id="2.60.120.290">
    <property type="entry name" value="Spermadhesin, CUB domain"/>
    <property type="match status" value="1"/>
</dbReference>
<name>G3HVF8_CRIGR</name>
<dbReference type="AlphaFoldDB" id="G3HVF8"/>
<evidence type="ECO:0000313" key="6">
    <source>
        <dbReference type="EMBL" id="EGW06358.1"/>
    </source>
</evidence>
<feature type="domain" description="CUB" evidence="5">
    <location>
        <begin position="1"/>
        <end position="71"/>
    </location>
</feature>
<dbReference type="Pfam" id="PF00431">
    <property type="entry name" value="CUB"/>
    <property type="match status" value="1"/>
</dbReference>
<organism evidence="6 7">
    <name type="scientific">Cricetulus griseus</name>
    <name type="common">Chinese hamster</name>
    <name type="synonym">Cricetulus barabensis griseus</name>
    <dbReference type="NCBI Taxonomy" id="10029"/>
    <lineage>
        <taxon>Eukaryota</taxon>
        <taxon>Metazoa</taxon>
        <taxon>Chordata</taxon>
        <taxon>Craniata</taxon>
        <taxon>Vertebrata</taxon>
        <taxon>Euteleostomi</taxon>
        <taxon>Mammalia</taxon>
        <taxon>Eutheria</taxon>
        <taxon>Euarchontoglires</taxon>
        <taxon>Glires</taxon>
        <taxon>Rodentia</taxon>
        <taxon>Myomorpha</taxon>
        <taxon>Muroidea</taxon>
        <taxon>Cricetidae</taxon>
        <taxon>Cricetinae</taxon>
        <taxon>Cricetulus</taxon>
    </lineage>
</organism>
<dbReference type="eggNOG" id="KOG1215">
    <property type="taxonomic scope" value="Eukaryota"/>
</dbReference>
<keyword evidence="6" id="KW-0675">Receptor</keyword>
<dbReference type="InterPro" id="IPR035914">
    <property type="entry name" value="Sperma_CUB_dom_sf"/>
</dbReference>
<dbReference type="PANTHER" id="PTHR24251">
    <property type="entry name" value="OVOCHYMASE-RELATED"/>
    <property type="match status" value="1"/>
</dbReference>
<gene>
    <name evidence="6" type="ORF">I79_014945</name>
</gene>
<dbReference type="STRING" id="10029.G3HVF8"/>
<proteinExistence type="predicted"/>
<evidence type="ECO:0000256" key="1">
    <source>
        <dbReference type="ARBA" id="ARBA00022737"/>
    </source>
</evidence>
<dbReference type="SUPFAM" id="SSF49854">
    <property type="entry name" value="Spermadhesin, CUB domain"/>
    <property type="match status" value="1"/>
</dbReference>
<dbReference type="CDD" id="cd00041">
    <property type="entry name" value="CUB"/>
    <property type="match status" value="1"/>
</dbReference>
<dbReference type="PROSITE" id="PS01180">
    <property type="entry name" value="CUB"/>
    <property type="match status" value="1"/>
</dbReference>
<evidence type="ECO:0000259" key="5">
    <source>
        <dbReference type="PROSITE" id="PS01180"/>
    </source>
</evidence>
<evidence type="ECO:0000256" key="3">
    <source>
        <dbReference type="ARBA" id="ARBA00023180"/>
    </source>
</evidence>
<keyword evidence="6" id="KW-0449">Lipoprotein</keyword>